<keyword evidence="1" id="KW-1185">Reference proteome</keyword>
<dbReference type="RefSeq" id="XP_065721375.2">
    <property type="nucleotide sequence ID" value="XM_065865303.2"/>
</dbReference>
<proteinExistence type="predicted"/>
<dbReference type="Proteomes" id="UP001652628">
    <property type="component" value="Chromosome 3"/>
</dbReference>
<gene>
    <name evidence="2" type="primary">LOC108011335</name>
</gene>
<protein>
    <submittedName>
        <fullName evidence="2">Uncharacterized protein</fullName>
    </submittedName>
</protein>
<evidence type="ECO:0000313" key="2">
    <source>
        <dbReference type="RefSeq" id="XP_065721375.2"/>
    </source>
</evidence>
<dbReference type="GeneID" id="108011335"/>
<organism evidence="1 2">
    <name type="scientific">Drosophila suzukii</name>
    <name type="common">Spotted-wing drosophila fruit fly</name>
    <dbReference type="NCBI Taxonomy" id="28584"/>
    <lineage>
        <taxon>Eukaryota</taxon>
        <taxon>Metazoa</taxon>
        <taxon>Ecdysozoa</taxon>
        <taxon>Arthropoda</taxon>
        <taxon>Hexapoda</taxon>
        <taxon>Insecta</taxon>
        <taxon>Pterygota</taxon>
        <taxon>Neoptera</taxon>
        <taxon>Endopterygota</taxon>
        <taxon>Diptera</taxon>
        <taxon>Brachycera</taxon>
        <taxon>Muscomorpha</taxon>
        <taxon>Ephydroidea</taxon>
        <taxon>Drosophilidae</taxon>
        <taxon>Drosophila</taxon>
        <taxon>Sophophora</taxon>
    </lineage>
</organism>
<reference evidence="2" key="1">
    <citation type="submission" date="2025-08" db="UniProtKB">
        <authorList>
            <consortium name="RefSeq"/>
        </authorList>
    </citation>
    <scope>IDENTIFICATION</scope>
</reference>
<dbReference type="AlphaFoldDB" id="A0AB40DDX9"/>
<name>A0AB40DDX9_DROSZ</name>
<evidence type="ECO:0000313" key="1">
    <source>
        <dbReference type="Proteomes" id="UP001652628"/>
    </source>
</evidence>
<accession>A0AB40DDX9</accession>
<sequence>MLDAILHGLVRMELELPGQPNFKPILSTDTIASLFRKAGNKKITHLVLVGQSKKEATVGRDTILALLSKEQVLVRIVDNATFFRNFGIKFKEKDKMLAIISWSRRITQLYPKKANGNEFARAVIKTHVSHKVISKLHIKLFGFLKFRGALTEQFRIIQVRPRGKLLWINKDLDELLSHSPVSSVVYFSQSKIRDVEADVPSFLTDIPRLLDVYMINCNRPINKIDCENYDFKVPGLRFFPSEYKRIQYREWGKQEILKVIEFRNESPPYKLQNFILNALVSVELKTPGSPSFKPILSTDTAASLFRKANCKCISYIVLADQSERGSTVGRDTVLALLKREKILVRIVDNVAFFAHFGLQFLRKDHKLAIIPRYHRPVKLYPTSASGRAFANAVITFVNENA</sequence>